<name>A0A067SJW2_GALM3</name>
<protein>
    <submittedName>
        <fullName evidence="1">Uncharacterized protein</fullName>
    </submittedName>
</protein>
<keyword evidence="2" id="KW-1185">Reference proteome</keyword>
<evidence type="ECO:0000313" key="1">
    <source>
        <dbReference type="EMBL" id="KDR67033.1"/>
    </source>
</evidence>
<dbReference type="OrthoDB" id="2750929at2759"/>
<sequence length="260" mass="29889">MPMLITPSMSLGFRCRLPELYVSLWHLQPSSRRSTNIGRRFFSDRLVVTLRPEKMEAVNQDVADIAGRKKPIFRCMPHKGIIGMAIPTTTAESPVGVLYYYDQCDLSGGLRFRLCHSVANFGDGRDLEVDVGEPWHVPLYSLIRTKHWQPIRALLLNERLVDQGLVSDIMRLPSLRRAMCSRILHTIGQPFLMDLQQKTTTFVLMNRKHMYSFALQGLLHDRASKCQPYEGSLSPITFQTRANFLHRTSFSQVRKAKSRR</sequence>
<reference evidence="2" key="1">
    <citation type="journal article" date="2014" name="Proc. Natl. Acad. Sci. U.S.A.">
        <title>Extensive sampling of basidiomycete genomes demonstrates inadequacy of the white-rot/brown-rot paradigm for wood decay fungi.</title>
        <authorList>
            <person name="Riley R."/>
            <person name="Salamov A.A."/>
            <person name="Brown D.W."/>
            <person name="Nagy L.G."/>
            <person name="Floudas D."/>
            <person name="Held B.W."/>
            <person name="Levasseur A."/>
            <person name="Lombard V."/>
            <person name="Morin E."/>
            <person name="Otillar R."/>
            <person name="Lindquist E.A."/>
            <person name="Sun H."/>
            <person name="LaButti K.M."/>
            <person name="Schmutz J."/>
            <person name="Jabbour D."/>
            <person name="Luo H."/>
            <person name="Baker S.E."/>
            <person name="Pisabarro A.G."/>
            <person name="Walton J.D."/>
            <person name="Blanchette R.A."/>
            <person name="Henrissat B."/>
            <person name="Martin F."/>
            <person name="Cullen D."/>
            <person name="Hibbett D.S."/>
            <person name="Grigoriev I.V."/>
        </authorList>
    </citation>
    <scope>NUCLEOTIDE SEQUENCE [LARGE SCALE GENOMIC DNA]</scope>
    <source>
        <strain evidence="2">CBS 339.88</strain>
    </source>
</reference>
<proteinExistence type="predicted"/>
<dbReference type="EMBL" id="KL142418">
    <property type="protein sequence ID" value="KDR67033.1"/>
    <property type="molecule type" value="Genomic_DNA"/>
</dbReference>
<gene>
    <name evidence="1" type="ORF">GALMADRAFT_1133402</name>
</gene>
<evidence type="ECO:0000313" key="2">
    <source>
        <dbReference type="Proteomes" id="UP000027222"/>
    </source>
</evidence>
<dbReference type="Proteomes" id="UP000027222">
    <property type="component" value="Unassembled WGS sequence"/>
</dbReference>
<accession>A0A067SJW2</accession>
<dbReference type="HOGENOM" id="CLU_1069771_0_0_1"/>
<organism evidence="1 2">
    <name type="scientific">Galerina marginata (strain CBS 339.88)</name>
    <dbReference type="NCBI Taxonomy" id="685588"/>
    <lineage>
        <taxon>Eukaryota</taxon>
        <taxon>Fungi</taxon>
        <taxon>Dikarya</taxon>
        <taxon>Basidiomycota</taxon>
        <taxon>Agaricomycotina</taxon>
        <taxon>Agaricomycetes</taxon>
        <taxon>Agaricomycetidae</taxon>
        <taxon>Agaricales</taxon>
        <taxon>Agaricineae</taxon>
        <taxon>Strophariaceae</taxon>
        <taxon>Galerina</taxon>
    </lineage>
</organism>
<dbReference type="AlphaFoldDB" id="A0A067SJW2"/>